<dbReference type="GO" id="GO:0020037">
    <property type="term" value="F:heme binding"/>
    <property type="evidence" value="ECO:0007669"/>
    <property type="project" value="InterPro"/>
</dbReference>
<reference evidence="8 9" key="1">
    <citation type="journal article" date="2017" name="Environ. Microbiol.">
        <title>Genomic and physiological analyses of 'Reinekea forsetii' reveal a versatile opportunistic lifestyle during spring algae blooms.</title>
        <authorList>
            <person name="Avci B."/>
            <person name="Hahnke R.L."/>
            <person name="Chafee M."/>
            <person name="Fischer T."/>
            <person name="Gruber-Vodicka H."/>
            <person name="Tegetmeyer H.E."/>
            <person name="Harder J."/>
            <person name="Fuchs B.M."/>
            <person name="Amann R.I."/>
            <person name="Teeling H."/>
        </authorList>
    </citation>
    <scope>NUCLEOTIDE SEQUENCE [LARGE SCALE GENOMIC DNA]</scope>
    <source>
        <strain evidence="8 9">Hel1_31_D35</strain>
    </source>
</reference>
<dbReference type="Proteomes" id="UP000229757">
    <property type="component" value="Chromosome"/>
</dbReference>
<accession>A0A2K8KSU4</accession>
<dbReference type="GO" id="GO:0009055">
    <property type="term" value="F:electron transfer activity"/>
    <property type="evidence" value="ECO:0007669"/>
    <property type="project" value="InterPro"/>
</dbReference>
<keyword evidence="2 7" id="KW-0349">Heme</keyword>
<dbReference type="PIRSF" id="PIRSF000027">
    <property type="entry name" value="Cytc_c_prime"/>
    <property type="match status" value="1"/>
</dbReference>
<dbReference type="PROSITE" id="PS51009">
    <property type="entry name" value="CYTCII"/>
    <property type="match status" value="1"/>
</dbReference>
<dbReference type="InterPro" id="IPR002321">
    <property type="entry name" value="Cyt_c_II"/>
</dbReference>
<dbReference type="GO" id="GO:0042597">
    <property type="term" value="C:periplasmic space"/>
    <property type="evidence" value="ECO:0007669"/>
    <property type="project" value="InterPro"/>
</dbReference>
<evidence type="ECO:0000256" key="1">
    <source>
        <dbReference type="ARBA" id="ARBA00022448"/>
    </source>
</evidence>
<proteinExistence type="predicted"/>
<dbReference type="Pfam" id="PF01322">
    <property type="entry name" value="Cytochrom_C_2"/>
    <property type="match status" value="1"/>
</dbReference>
<evidence type="ECO:0000256" key="2">
    <source>
        <dbReference type="ARBA" id="ARBA00022617"/>
    </source>
</evidence>
<comment type="PTM">
    <text evidence="7">Binds 1 heme group per subunit.</text>
</comment>
<keyword evidence="1" id="KW-0813">Transport</keyword>
<dbReference type="InterPro" id="IPR010980">
    <property type="entry name" value="Cyt_c/b562"/>
</dbReference>
<keyword evidence="4" id="KW-0249">Electron transport</keyword>
<dbReference type="RefSeq" id="WP_100256351.1">
    <property type="nucleotide sequence ID" value="NZ_CP011797.1"/>
</dbReference>
<dbReference type="AlphaFoldDB" id="A0A2K8KSU4"/>
<gene>
    <name evidence="8" type="ORF">REIFOR_00808</name>
</gene>
<evidence type="ECO:0000256" key="3">
    <source>
        <dbReference type="ARBA" id="ARBA00022723"/>
    </source>
</evidence>
<feature type="binding site" description="axial binding residue" evidence="6">
    <location>
        <position position="169"/>
    </location>
    <ligand>
        <name>heme c</name>
        <dbReference type="ChEBI" id="CHEBI:61717"/>
    </ligand>
    <ligandPart>
        <name>Fe</name>
        <dbReference type="ChEBI" id="CHEBI:18248"/>
    </ligandPart>
</feature>
<feature type="binding site" description="covalent" evidence="7">
    <location>
        <position position="168"/>
    </location>
    <ligand>
        <name>heme c</name>
        <dbReference type="ChEBI" id="CHEBI:61717"/>
    </ligand>
</feature>
<evidence type="ECO:0000256" key="6">
    <source>
        <dbReference type="PIRSR" id="PIRSR000027-1"/>
    </source>
</evidence>
<keyword evidence="3 6" id="KW-0479">Metal-binding</keyword>
<keyword evidence="5 6" id="KW-0408">Iron</keyword>
<evidence type="ECO:0000313" key="8">
    <source>
        <dbReference type="EMBL" id="ATX75976.1"/>
    </source>
</evidence>
<dbReference type="KEGG" id="rfo:REIFOR_00808"/>
<dbReference type="GO" id="GO:0022900">
    <property type="term" value="P:electron transport chain"/>
    <property type="evidence" value="ECO:0007669"/>
    <property type="project" value="InterPro"/>
</dbReference>
<dbReference type="InterPro" id="IPR012127">
    <property type="entry name" value="Cyt_c_prime"/>
</dbReference>
<name>A0A2K8KSU4_9GAMM</name>
<evidence type="ECO:0000256" key="7">
    <source>
        <dbReference type="PIRSR" id="PIRSR000027-2"/>
    </source>
</evidence>
<dbReference type="GO" id="GO:0005506">
    <property type="term" value="F:iron ion binding"/>
    <property type="evidence" value="ECO:0007669"/>
    <property type="project" value="InterPro"/>
</dbReference>
<dbReference type="SUPFAM" id="SSF47175">
    <property type="entry name" value="Cytochromes"/>
    <property type="match status" value="1"/>
</dbReference>
<dbReference type="OrthoDB" id="5520910at2"/>
<sequence length="176" mass="18868">MSFRSKTVRHLSIGLLITGAGLAWAHNGAMGIVKDRMDAMSSMAESVKTLKPMMRGRTTYNAETVQAAAQSIARLGGVHLTEMFPEGSLTEASEAKPAIWQQWSQFETYAQELTLYADGLAASAANEVSLNDGVAAIEGSSQPMTVEQLALMPPADVFGLLTKNCAGCHKTFRSKK</sequence>
<evidence type="ECO:0000313" key="9">
    <source>
        <dbReference type="Proteomes" id="UP000229757"/>
    </source>
</evidence>
<feature type="binding site" description="covalent" evidence="7">
    <location>
        <position position="165"/>
    </location>
    <ligand>
        <name>heme c</name>
        <dbReference type="ChEBI" id="CHEBI:61717"/>
    </ligand>
</feature>
<organism evidence="8 9">
    <name type="scientific">Reinekea forsetii</name>
    <dbReference type="NCBI Taxonomy" id="1336806"/>
    <lineage>
        <taxon>Bacteria</taxon>
        <taxon>Pseudomonadati</taxon>
        <taxon>Pseudomonadota</taxon>
        <taxon>Gammaproteobacteria</taxon>
        <taxon>Oceanospirillales</taxon>
        <taxon>Saccharospirillaceae</taxon>
        <taxon>Reinekea</taxon>
    </lineage>
</organism>
<evidence type="ECO:0000256" key="5">
    <source>
        <dbReference type="ARBA" id="ARBA00023004"/>
    </source>
</evidence>
<evidence type="ECO:0000256" key="4">
    <source>
        <dbReference type="ARBA" id="ARBA00022982"/>
    </source>
</evidence>
<protein>
    <submittedName>
        <fullName evidence="8">Cytochrome C-like protein</fullName>
    </submittedName>
</protein>
<keyword evidence="9" id="KW-1185">Reference proteome</keyword>
<dbReference type="EMBL" id="CP011797">
    <property type="protein sequence ID" value="ATX75976.1"/>
    <property type="molecule type" value="Genomic_DNA"/>
</dbReference>
<dbReference type="Gene3D" id="1.20.120.10">
    <property type="entry name" value="Cytochrome c/b562"/>
    <property type="match status" value="1"/>
</dbReference>